<gene>
    <name evidence="4" type="ORF">DU478_20635</name>
</gene>
<evidence type="ECO:0000256" key="1">
    <source>
        <dbReference type="SAM" id="Phobius"/>
    </source>
</evidence>
<evidence type="ECO:0000259" key="3">
    <source>
        <dbReference type="Pfam" id="PF06761"/>
    </source>
</evidence>
<protein>
    <submittedName>
        <fullName evidence="4">IcmF-related protein</fullName>
    </submittedName>
</protein>
<feature type="domain" description="Type VI secretion system IcmF C-terminal" evidence="2">
    <location>
        <begin position="720"/>
        <end position="791"/>
    </location>
</feature>
<dbReference type="InterPro" id="IPR053156">
    <property type="entry name" value="T6SS_TssM-like"/>
</dbReference>
<dbReference type="InterPro" id="IPR009612">
    <property type="entry name" value="IcmF-rel"/>
</dbReference>
<evidence type="ECO:0000259" key="2">
    <source>
        <dbReference type="Pfam" id="PF06744"/>
    </source>
</evidence>
<keyword evidence="1" id="KW-1133">Transmembrane helix</keyword>
<organism evidence="4 5">
    <name type="scientific">Thalassococcus profundi</name>
    <dbReference type="NCBI Taxonomy" id="2282382"/>
    <lineage>
        <taxon>Bacteria</taxon>
        <taxon>Pseudomonadati</taxon>
        <taxon>Pseudomonadota</taxon>
        <taxon>Alphaproteobacteria</taxon>
        <taxon>Rhodobacterales</taxon>
        <taxon>Roseobacteraceae</taxon>
        <taxon>Thalassococcus</taxon>
    </lineage>
</organism>
<name>A0A369TJK3_9RHOB</name>
<feature type="transmembrane region" description="Helical" evidence="1">
    <location>
        <begin position="148"/>
        <end position="169"/>
    </location>
</feature>
<dbReference type="Pfam" id="PF06761">
    <property type="entry name" value="IcmF-related"/>
    <property type="match status" value="1"/>
</dbReference>
<evidence type="ECO:0000313" key="4">
    <source>
        <dbReference type="EMBL" id="RDD64317.1"/>
    </source>
</evidence>
<evidence type="ECO:0000313" key="5">
    <source>
        <dbReference type="Proteomes" id="UP000253977"/>
    </source>
</evidence>
<dbReference type="PANTHER" id="PTHR36153">
    <property type="entry name" value="INNER MEMBRANE PROTEIN-RELATED"/>
    <property type="match status" value="1"/>
</dbReference>
<dbReference type="Proteomes" id="UP000253977">
    <property type="component" value="Unassembled WGS sequence"/>
</dbReference>
<dbReference type="Pfam" id="PF06744">
    <property type="entry name" value="IcmF_C"/>
    <property type="match status" value="1"/>
</dbReference>
<dbReference type="InterPro" id="IPR010623">
    <property type="entry name" value="IcmF_C"/>
</dbReference>
<accession>A0A369TJK3</accession>
<feature type="domain" description="IcmF-related" evidence="3">
    <location>
        <begin position="202"/>
        <end position="487"/>
    </location>
</feature>
<reference evidence="4 5" key="1">
    <citation type="submission" date="2018-07" db="EMBL/GenBank/DDBJ databases">
        <title>Thalassococcus profundi sp. nov., a marine bacterium isolated from deep seawater of Okinawa Trough.</title>
        <authorList>
            <person name="Yu M."/>
        </authorList>
    </citation>
    <scope>NUCLEOTIDE SEQUENCE [LARGE SCALE GENOMIC DNA]</scope>
    <source>
        <strain evidence="4 5">WRAS1</strain>
    </source>
</reference>
<dbReference type="EMBL" id="QPMK01000024">
    <property type="protein sequence ID" value="RDD64317.1"/>
    <property type="molecule type" value="Genomic_DNA"/>
</dbReference>
<sequence length="813" mass="88096">MARGPDPSALDRAAVPVLDLVEDFDRRSRVGEHALLAEAEAALARFEKDATRGGALSTTIKPARYGLAVLLDLRARQARDVSLGTWSVLAQRQLFEGRDVTLARIRDFRDTAQKQGADYAELERFLSGLIARAEEGRHAHRPVASGNWGLRIGAYLVLLLLVLAGYAGWLEYRFQTRLAAVFEQDALTIGLDRPQRAAELVPRLDDLRAAVRRVTAAEQRAPLRRIVTLPLVDGEARARAAYAAAVRRHVPPAIATGIEDVLAREGEGLVLYDALRAWSVLTGDEAWSPAYLAGWLEDIGQAVGLAGLQSHLGPLQGPSIDITPADTTVMDQARVFAAEVPEPARAWLELLRAERMRALPAWVPTEEVPGIGDVLLRRSGVDIATPLPGLFTAHGWTEARDFAVGGAVQQARDLAPRITGQPLPALNRSPDLLMDRLHSETIAFWKDWLADLRVRPFAQRETAIVVSGALAQPENPLTQLLREVWEQAGGNDRARSHPQQLVLAREFGAMIQYVEQGRMGEIARLFSTLNVALGAIDVTQGRGTQRLMSVQDRARSIAALKSAPRIVVQIAEDVLAQSAQPETQGNASNPLTRSWQQEVFPMCQTLTSGHYPFVNGPDASPAELAALLGPQGVLTTFVLQNAAPLLDTEQSPWRWKPEASFAGLAQESAAFLERAAQVSGGLFGPDGTLRHDLTLAALAERGQTMVAIGGAAEPVRATGAPATLSWPGPQPDAGVEVSFRDAADSARIRHTGPWGLLRLMDGLRLRLRDDGARVLLDLRTDSGRVFLEMTFGQALNPVSVRPALQGFACPPAL</sequence>
<dbReference type="OrthoDB" id="8283359at2"/>
<keyword evidence="1" id="KW-0472">Membrane</keyword>
<comment type="caution">
    <text evidence="4">The sequence shown here is derived from an EMBL/GenBank/DDBJ whole genome shotgun (WGS) entry which is preliminary data.</text>
</comment>
<proteinExistence type="predicted"/>
<dbReference type="PANTHER" id="PTHR36153:SF1">
    <property type="entry name" value="TYPE VI SECRETION SYSTEM COMPONENT TSSM1"/>
    <property type="match status" value="1"/>
</dbReference>
<dbReference type="RefSeq" id="WP_114512760.1">
    <property type="nucleotide sequence ID" value="NZ_QPMK01000024.1"/>
</dbReference>
<keyword evidence="1" id="KW-0812">Transmembrane</keyword>
<dbReference type="AlphaFoldDB" id="A0A369TJK3"/>
<keyword evidence="5" id="KW-1185">Reference proteome</keyword>